<dbReference type="PANTHER" id="PTHR45339">
    <property type="entry name" value="HYBRID SIGNAL TRANSDUCTION HISTIDINE KINASE J"/>
    <property type="match status" value="1"/>
</dbReference>
<dbReference type="InterPro" id="IPR019734">
    <property type="entry name" value="TPR_rpt"/>
</dbReference>
<keyword evidence="7" id="KW-0175">Coiled coil</keyword>
<dbReference type="Gene3D" id="1.10.287.130">
    <property type="match status" value="1"/>
</dbReference>
<sequence>MAQNSKPVSNDSLKNLYTSIDDDLSGLRYQQVVQKSHDLINLAKAAENNYYIAYGYILLGHAYIDQRDSTRARQNYEVGLDYALRTENKPEILIASYNNLGNIYSEIPETRQKGINFYNKAYEIGKQIEEPSEMLVPKSNIAWTYIDMERYELARKHILESLELAKKVTDENGDPFFNPYIISNLYTLNGRYFNSQKQYDSSRYYFEKSIELAEEDTLVLNLSDTYLRYANALKSQGDYEAALEALEHHNKYNSRIFEKEKLKEIEIANARFNIDEFKKNLEIAKREKKYQDQIIAKGKEKVVVMVLSSIVLVFILFFLNRVNGDKKKLIDKLKHKNKQYKHAKIQAEKLTLLKTKFFSTVSHEIRTPLYGVIGIASLLMEDISLKKHQTDLRSLKFSADYLLALINDVLQMNKMESNEVKLEDASFNLQDLINGILNSFEFTRIQNKNEINIEIGDKVPLFLIGDPVRLSQVLMNLVGNAMKFTERGTISLRTVLKDMDEDEAVIRFEVQDNGPGIPQSKKKIIFEEFSQLKSNNYNYQGTGLGLPIVKKLLLLFNSKIDLQSEEGVGSTFSFEIKFKIDKTASLAIPQKTSEPVIDPSTPGKILIVDDNRINQVVTKRILEKKNFECEVAGDGEKAVELVKSGNYDLVLMDVNMPGISGLEACMQIRKFNESIPVVALTAVEVDEIRQEIHAAGMNDIIVKPYDVQYFYQIIYKCITNKHHAAQA</sequence>
<evidence type="ECO:0000259" key="10">
    <source>
        <dbReference type="PROSITE" id="PS50110"/>
    </source>
</evidence>
<feature type="repeat" description="TPR" evidence="6">
    <location>
        <begin position="183"/>
        <end position="216"/>
    </location>
</feature>
<dbReference type="EMBL" id="JBHUOJ010000032">
    <property type="protein sequence ID" value="MFD2834322.1"/>
    <property type="molecule type" value="Genomic_DNA"/>
</dbReference>
<dbReference type="InterPro" id="IPR011990">
    <property type="entry name" value="TPR-like_helical_dom_sf"/>
</dbReference>
<dbReference type="PROSITE" id="PS50005">
    <property type="entry name" value="TPR"/>
    <property type="match status" value="1"/>
</dbReference>
<dbReference type="RefSeq" id="WP_251739050.1">
    <property type="nucleotide sequence ID" value="NZ_JBHUOJ010000032.1"/>
</dbReference>
<dbReference type="InterPro" id="IPR011006">
    <property type="entry name" value="CheY-like_superfamily"/>
</dbReference>
<evidence type="ECO:0000259" key="9">
    <source>
        <dbReference type="PROSITE" id="PS50109"/>
    </source>
</evidence>
<accession>A0ABW5X6S9</accession>
<dbReference type="Gene3D" id="3.40.50.2300">
    <property type="match status" value="1"/>
</dbReference>
<proteinExistence type="predicted"/>
<evidence type="ECO:0000256" key="7">
    <source>
        <dbReference type="SAM" id="Coils"/>
    </source>
</evidence>
<dbReference type="SUPFAM" id="SSF48452">
    <property type="entry name" value="TPR-like"/>
    <property type="match status" value="1"/>
</dbReference>
<keyword evidence="8" id="KW-1133">Transmembrane helix</keyword>
<keyword evidence="8" id="KW-0472">Membrane</keyword>
<evidence type="ECO:0000313" key="12">
    <source>
        <dbReference type="Proteomes" id="UP001597438"/>
    </source>
</evidence>
<gene>
    <name evidence="11" type="ORF">ACFSYS_13605</name>
</gene>
<dbReference type="PROSITE" id="PS50110">
    <property type="entry name" value="RESPONSE_REGULATORY"/>
    <property type="match status" value="1"/>
</dbReference>
<evidence type="ECO:0000313" key="11">
    <source>
        <dbReference type="EMBL" id="MFD2834322.1"/>
    </source>
</evidence>
<feature type="coiled-coil region" evidence="7">
    <location>
        <begin position="319"/>
        <end position="350"/>
    </location>
</feature>
<evidence type="ECO:0000256" key="5">
    <source>
        <dbReference type="PROSITE-ProRule" id="PRU00169"/>
    </source>
</evidence>
<dbReference type="InterPro" id="IPR004358">
    <property type="entry name" value="Sig_transdc_His_kin-like_C"/>
</dbReference>
<dbReference type="CDD" id="cd00082">
    <property type="entry name" value="HisKA"/>
    <property type="match status" value="1"/>
</dbReference>
<evidence type="ECO:0000256" key="8">
    <source>
        <dbReference type="SAM" id="Phobius"/>
    </source>
</evidence>
<dbReference type="SUPFAM" id="SSF52172">
    <property type="entry name" value="CheY-like"/>
    <property type="match status" value="1"/>
</dbReference>
<keyword evidence="12" id="KW-1185">Reference proteome</keyword>
<dbReference type="EC" id="2.7.13.3" evidence="2"/>
<keyword evidence="8" id="KW-0812">Transmembrane</keyword>
<keyword evidence="3 5" id="KW-0597">Phosphoprotein</keyword>
<evidence type="ECO:0000256" key="4">
    <source>
        <dbReference type="ARBA" id="ARBA00023012"/>
    </source>
</evidence>
<evidence type="ECO:0000256" key="3">
    <source>
        <dbReference type="ARBA" id="ARBA00022553"/>
    </source>
</evidence>
<dbReference type="InterPro" id="IPR001789">
    <property type="entry name" value="Sig_transdc_resp-reg_receiver"/>
</dbReference>
<dbReference type="Proteomes" id="UP001597438">
    <property type="component" value="Unassembled WGS sequence"/>
</dbReference>
<dbReference type="PRINTS" id="PR00344">
    <property type="entry name" value="BCTRLSENSOR"/>
</dbReference>
<dbReference type="PROSITE" id="PS50109">
    <property type="entry name" value="HIS_KIN"/>
    <property type="match status" value="1"/>
</dbReference>
<name>A0ABW5X6S9_9FLAO</name>
<feature type="domain" description="Response regulatory" evidence="10">
    <location>
        <begin position="604"/>
        <end position="718"/>
    </location>
</feature>
<feature type="transmembrane region" description="Helical" evidence="8">
    <location>
        <begin position="302"/>
        <end position="319"/>
    </location>
</feature>
<evidence type="ECO:0000256" key="6">
    <source>
        <dbReference type="PROSITE-ProRule" id="PRU00339"/>
    </source>
</evidence>
<comment type="catalytic activity">
    <reaction evidence="1">
        <text>ATP + protein L-histidine = ADP + protein N-phospho-L-histidine.</text>
        <dbReference type="EC" id="2.7.13.3"/>
    </reaction>
</comment>
<feature type="modified residue" description="4-aspartylphosphate" evidence="5">
    <location>
        <position position="653"/>
    </location>
</feature>
<dbReference type="InterPro" id="IPR005467">
    <property type="entry name" value="His_kinase_dom"/>
</dbReference>
<keyword evidence="4" id="KW-0902">Two-component regulatory system</keyword>
<dbReference type="Pfam" id="PF02518">
    <property type="entry name" value="HATPase_c"/>
    <property type="match status" value="1"/>
</dbReference>
<dbReference type="CDD" id="cd17546">
    <property type="entry name" value="REC_hyHK_CKI1_RcsC-like"/>
    <property type="match status" value="1"/>
</dbReference>
<dbReference type="PANTHER" id="PTHR45339:SF1">
    <property type="entry name" value="HYBRID SIGNAL TRANSDUCTION HISTIDINE KINASE J"/>
    <property type="match status" value="1"/>
</dbReference>
<evidence type="ECO:0000256" key="2">
    <source>
        <dbReference type="ARBA" id="ARBA00012438"/>
    </source>
</evidence>
<reference evidence="12" key="1">
    <citation type="journal article" date="2019" name="Int. J. Syst. Evol. Microbiol.">
        <title>The Global Catalogue of Microorganisms (GCM) 10K type strain sequencing project: providing services to taxonomists for standard genome sequencing and annotation.</title>
        <authorList>
            <consortium name="The Broad Institute Genomics Platform"/>
            <consortium name="The Broad Institute Genome Sequencing Center for Infectious Disease"/>
            <person name="Wu L."/>
            <person name="Ma J."/>
        </authorList>
    </citation>
    <scope>NUCLEOTIDE SEQUENCE [LARGE SCALE GENOMIC DNA]</scope>
    <source>
        <strain evidence="12">KCTC 52925</strain>
    </source>
</reference>
<dbReference type="InterPro" id="IPR003661">
    <property type="entry name" value="HisK_dim/P_dom"/>
</dbReference>
<dbReference type="Pfam" id="PF00512">
    <property type="entry name" value="HisKA"/>
    <property type="match status" value="1"/>
</dbReference>
<keyword evidence="6" id="KW-0802">TPR repeat</keyword>
<dbReference type="SMART" id="SM00448">
    <property type="entry name" value="REC"/>
    <property type="match status" value="1"/>
</dbReference>
<dbReference type="Gene3D" id="3.30.565.10">
    <property type="entry name" value="Histidine kinase-like ATPase, C-terminal domain"/>
    <property type="match status" value="1"/>
</dbReference>
<dbReference type="InterPro" id="IPR003594">
    <property type="entry name" value="HATPase_dom"/>
</dbReference>
<dbReference type="SMART" id="SM00388">
    <property type="entry name" value="HisKA"/>
    <property type="match status" value="1"/>
</dbReference>
<dbReference type="InterPro" id="IPR036890">
    <property type="entry name" value="HATPase_C_sf"/>
</dbReference>
<organism evidence="11 12">
    <name type="scientific">Christiangramia antarctica</name>
    <dbReference type="NCBI Taxonomy" id="2058158"/>
    <lineage>
        <taxon>Bacteria</taxon>
        <taxon>Pseudomonadati</taxon>
        <taxon>Bacteroidota</taxon>
        <taxon>Flavobacteriia</taxon>
        <taxon>Flavobacteriales</taxon>
        <taxon>Flavobacteriaceae</taxon>
        <taxon>Christiangramia</taxon>
    </lineage>
</organism>
<dbReference type="SUPFAM" id="SSF55874">
    <property type="entry name" value="ATPase domain of HSP90 chaperone/DNA topoisomerase II/histidine kinase"/>
    <property type="match status" value="1"/>
</dbReference>
<feature type="domain" description="Histidine kinase" evidence="9">
    <location>
        <begin position="360"/>
        <end position="580"/>
    </location>
</feature>
<dbReference type="Pfam" id="PF00072">
    <property type="entry name" value="Response_reg"/>
    <property type="match status" value="1"/>
</dbReference>
<evidence type="ECO:0000256" key="1">
    <source>
        <dbReference type="ARBA" id="ARBA00000085"/>
    </source>
</evidence>
<protein>
    <recommendedName>
        <fullName evidence="2">histidine kinase</fullName>
        <ecNumber evidence="2">2.7.13.3</ecNumber>
    </recommendedName>
</protein>
<dbReference type="SMART" id="SM00387">
    <property type="entry name" value="HATPase_c"/>
    <property type="match status" value="1"/>
</dbReference>
<dbReference type="Pfam" id="PF13181">
    <property type="entry name" value="TPR_8"/>
    <property type="match status" value="2"/>
</dbReference>
<dbReference type="SMART" id="SM00028">
    <property type="entry name" value="TPR"/>
    <property type="match status" value="4"/>
</dbReference>
<dbReference type="CDD" id="cd16922">
    <property type="entry name" value="HATPase_EvgS-ArcB-TorS-like"/>
    <property type="match status" value="1"/>
</dbReference>
<dbReference type="Gene3D" id="1.25.40.10">
    <property type="entry name" value="Tetratricopeptide repeat domain"/>
    <property type="match status" value="2"/>
</dbReference>
<comment type="caution">
    <text evidence="11">The sequence shown here is derived from an EMBL/GenBank/DDBJ whole genome shotgun (WGS) entry which is preliminary data.</text>
</comment>
<dbReference type="InterPro" id="IPR036097">
    <property type="entry name" value="HisK_dim/P_sf"/>
</dbReference>
<dbReference type="SUPFAM" id="SSF47384">
    <property type="entry name" value="Homodimeric domain of signal transducing histidine kinase"/>
    <property type="match status" value="1"/>
</dbReference>